<dbReference type="RefSeq" id="WP_315999664.1">
    <property type="nucleotide sequence ID" value="NZ_JAWDJT010000013.1"/>
</dbReference>
<dbReference type="EMBL" id="JAWDJT010000013">
    <property type="protein sequence ID" value="MDU0372216.1"/>
    <property type="molecule type" value="Genomic_DNA"/>
</dbReference>
<accession>A0ABU3TLG2</accession>
<sequence>MNWPTSASRLASVSLVAVALLGLTTGCEEANDLGLELPGTSPITANYLDLPVTAYTVRQQPVETIQADQLLVGRLRDSFVGTTTAKGYLNLQVVTSDTIPSTFTAHRLDSVVVTLPFNQVYGSAAQPLRFDLQALAQPLDERAVYNSTSSVATSNTLLAGLSAPLNRTRTVKRRVGSGVSSDTTTTVITTTEPDQVVRVRLLRYANTATLANSVFTALKDGTPTQAKLDAVWKGIALEASANHSGNIVGFSSNTGASVSFYYTATATVGTVTKVRSRLYRLLLANGLSGLPGKYFTQIATDLSGTPLAGLTTAQSQVPAVASNGFTYAQGGIGLGTRIEFQGLDNLRNSTDIAINRAELIVPIKQNSNALFPYPNGLYLYEVNNANAVLTRTVGATTYERLVPAEGTNSLSGARLTPSSAGPGVAPAVATVPAGQDPVQQYSVPLTEYLQAYLQNRLEGELPSGLVLSPTLRSSSVLNLNRAQLDANNIKLRVYYSKLR</sequence>
<dbReference type="Pfam" id="PF14092">
    <property type="entry name" value="DUF4270"/>
    <property type="match status" value="1"/>
</dbReference>
<reference evidence="2 3" key="1">
    <citation type="submission" date="2023-10" db="EMBL/GenBank/DDBJ databases">
        <title>Hymenobacter endophyticus sp. nov., an isolate from the leaf tissues of wheat.</title>
        <authorList>
            <person name="Dai Y."/>
        </authorList>
    </citation>
    <scope>NUCLEOTIDE SEQUENCE [LARGE SCALE GENOMIC DNA]</scope>
    <source>
        <strain evidence="2 3">ZK17L-C2</strain>
    </source>
</reference>
<keyword evidence="3" id="KW-1185">Reference proteome</keyword>
<dbReference type="InterPro" id="IPR025366">
    <property type="entry name" value="DUF4270"/>
</dbReference>
<protein>
    <submittedName>
        <fullName evidence="2">DUF4270 family protein</fullName>
    </submittedName>
</protein>
<feature type="chain" id="PRO_5045961265" evidence="1">
    <location>
        <begin position="31"/>
        <end position="499"/>
    </location>
</feature>
<comment type="caution">
    <text evidence="2">The sequence shown here is derived from an EMBL/GenBank/DDBJ whole genome shotgun (WGS) entry which is preliminary data.</text>
</comment>
<gene>
    <name evidence="2" type="ORF">ROI90_17545</name>
</gene>
<keyword evidence="1" id="KW-0732">Signal</keyword>
<organism evidence="2 3">
    <name type="scientific">Hymenobacter endophyticus</name>
    <dbReference type="NCBI Taxonomy" id="3076335"/>
    <lineage>
        <taxon>Bacteria</taxon>
        <taxon>Pseudomonadati</taxon>
        <taxon>Bacteroidota</taxon>
        <taxon>Cytophagia</taxon>
        <taxon>Cytophagales</taxon>
        <taxon>Hymenobacteraceae</taxon>
        <taxon>Hymenobacter</taxon>
    </lineage>
</organism>
<evidence type="ECO:0000313" key="2">
    <source>
        <dbReference type="EMBL" id="MDU0372216.1"/>
    </source>
</evidence>
<dbReference type="Proteomes" id="UP001250698">
    <property type="component" value="Unassembled WGS sequence"/>
</dbReference>
<proteinExistence type="predicted"/>
<feature type="signal peptide" evidence="1">
    <location>
        <begin position="1"/>
        <end position="30"/>
    </location>
</feature>
<name>A0ABU3TLG2_9BACT</name>
<evidence type="ECO:0000256" key="1">
    <source>
        <dbReference type="SAM" id="SignalP"/>
    </source>
</evidence>
<evidence type="ECO:0000313" key="3">
    <source>
        <dbReference type="Proteomes" id="UP001250698"/>
    </source>
</evidence>